<dbReference type="AlphaFoldDB" id="A0A0W1A9J2"/>
<keyword evidence="2" id="KW-1185">Reference proteome</keyword>
<name>A0A0W1A9J2_9GAMM</name>
<protein>
    <recommendedName>
        <fullName evidence="3">Transposase (ISmav2)</fullName>
    </recommendedName>
</protein>
<evidence type="ECO:0000313" key="2">
    <source>
        <dbReference type="Proteomes" id="UP000054662"/>
    </source>
</evidence>
<gene>
    <name evidence="1" type="ORF">Lwor_1884</name>
</gene>
<dbReference type="OrthoDB" id="9774685at2"/>
<sequence length="85" mass="9716">MSWLETEPMNEKIKFISAFLELECKCTFKDLCSRFNISCKTGYKYILKNVSHAAILKSIVASKGKRNIKCREISDGFPNTSLFVT</sequence>
<comment type="caution">
    <text evidence="1">The sequence shown here is derived from an EMBL/GenBank/DDBJ whole genome shotgun (WGS) entry which is preliminary data.</text>
</comment>
<accession>A0A0W1A9J2</accession>
<dbReference type="Proteomes" id="UP000054662">
    <property type="component" value="Unassembled WGS sequence"/>
</dbReference>
<dbReference type="RefSeq" id="WP_058493662.1">
    <property type="nucleotide sequence ID" value="NZ_CBCRUR010000015.1"/>
</dbReference>
<organism evidence="1 2">
    <name type="scientific">Legionella worsleiensis</name>
    <dbReference type="NCBI Taxonomy" id="45076"/>
    <lineage>
        <taxon>Bacteria</taxon>
        <taxon>Pseudomonadati</taxon>
        <taxon>Pseudomonadota</taxon>
        <taxon>Gammaproteobacteria</taxon>
        <taxon>Legionellales</taxon>
        <taxon>Legionellaceae</taxon>
        <taxon>Legionella</taxon>
    </lineage>
</organism>
<reference evidence="1 2" key="1">
    <citation type="submission" date="2015-11" db="EMBL/GenBank/DDBJ databases">
        <title>Genomic analysis of 38 Legionella species identifies large and diverse effector repertoires.</title>
        <authorList>
            <person name="Burstein D."/>
            <person name="Amaro F."/>
            <person name="Zusman T."/>
            <person name="Lifshitz Z."/>
            <person name="Cohen O."/>
            <person name="Gilbert J.A."/>
            <person name="Pupko T."/>
            <person name="Shuman H.A."/>
            <person name="Segal G."/>
        </authorList>
    </citation>
    <scope>NUCLEOTIDE SEQUENCE [LARGE SCALE GENOMIC DNA]</scope>
    <source>
        <strain evidence="1 2">ATCC 49508</strain>
    </source>
</reference>
<dbReference type="STRING" id="45076.Lwor_1884"/>
<proteinExistence type="predicted"/>
<dbReference type="EMBL" id="LNZC01000022">
    <property type="protein sequence ID" value="KTD78002.1"/>
    <property type="molecule type" value="Genomic_DNA"/>
</dbReference>
<evidence type="ECO:0008006" key="3">
    <source>
        <dbReference type="Google" id="ProtNLM"/>
    </source>
</evidence>
<evidence type="ECO:0000313" key="1">
    <source>
        <dbReference type="EMBL" id="KTD78002.1"/>
    </source>
</evidence>
<dbReference type="PATRIC" id="fig|45076.6.peg.2052"/>